<evidence type="ECO:0000256" key="1">
    <source>
        <dbReference type="SAM" id="MobiDB-lite"/>
    </source>
</evidence>
<feature type="compositionally biased region" description="Polar residues" evidence="1">
    <location>
        <begin position="128"/>
        <end position="139"/>
    </location>
</feature>
<evidence type="ECO:0000313" key="2">
    <source>
        <dbReference type="EMBL" id="CAK9278345.1"/>
    </source>
</evidence>
<accession>A0ABP0XGX2</accession>
<dbReference type="Proteomes" id="UP001497444">
    <property type="component" value="Chromosome 9"/>
</dbReference>
<feature type="compositionally biased region" description="Polar residues" evidence="1">
    <location>
        <begin position="82"/>
        <end position="92"/>
    </location>
</feature>
<reference evidence="2" key="1">
    <citation type="submission" date="2024-02" db="EMBL/GenBank/DDBJ databases">
        <authorList>
            <consortium name="ELIXIR-Norway"/>
            <consortium name="Elixir Norway"/>
        </authorList>
    </citation>
    <scope>NUCLEOTIDE SEQUENCE</scope>
</reference>
<feature type="region of interest" description="Disordered" evidence="1">
    <location>
        <begin position="81"/>
        <end position="183"/>
    </location>
</feature>
<feature type="compositionally biased region" description="Basic and acidic residues" evidence="1">
    <location>
        <begin position="173"/>
        <end position="183"/>
    </location>
</feature>
<protein>
    <submittedName>
        <fullName evidence="2">Uncharacterized protein</fullName>
    </submittedName>
</protein>
<proteinExistence type="predicted"/>
<gene>
    <name evidence="2" type="ORF">CSSPJE1EN1_LOCUS23823</name>
</gene>
<organism evidence="2 3">
    <name type="scientific">Sphagnum jensenii</name>
    <dbReference type="NCBI Taxonomy" id="128206"/>
    <lineage>
        <taxon>Eukaryota</taxon>
        <taxon>Viridiplantae</taxon>
        <taxon>Streptophyta</taxon>
        <taxon>Embryophyta</taxon>
        <taxon>Bryophyta</taxon>
        <taxon>Sphagnophytina</taxon>
        <taxon>Sphagnopsida</taxon>
        <taxon>Sphagnales</taxon>
        <taxon>Sphagnaceae</taxon>
        <taxon>Sphagnum</taxon>
    </lineage>
</organism>
<sequence length="183" mass="20231">MPAVEHSAPELKNRTSSQRQSYIEVYRCKVQGGRIWDLRLSKDITHGWQQAKAIELVKESRSSCSEEESGGVRTYIAEEMSPQLQGMSTQPSVGHFRNERSSNKPRLLPKRPVMSTNAVGCEREVSKSAGQSLAPQSNHGVLAQQRAAQKLPSGIVDLRNHHGSSNNKSKSIKSKEVKKPSGK</sequence>
<name>A0ABP0XGX2_9BRYO</name>
<evidence type="ECO:0000313" key="3">
    <source>
        <dbReference type="Proteomes" id="UP001497444"/>
    </source>
</evidence>
<keyword evidence="3" id="KW-1185">Reference proteome</keyword>
<dbReference type="EMBL" id="OZ020104">
    <property type="protein sequence ID" value="CAK9278345.1"/>
    <property type="molecule type" value="Genomic_DNA"/>
</dbReference>